<dbReference type="CDD" id="cd07197">
    <property type="entry name" value="nitrilase"/>
    <property type="match status" value="1"/>
</dbReference>
<dbReference type="PROSITE" id="PS50263">
    <property type="entry name" value="CN_HYDROLASE"/>
    <property type="match status" value="1"/>
</dbReference>
<dbReference type="InterPro" id="IPR003010">
    <property type="entry name" value="C-N_Hydrolase"/>
</dbReference>
<evidence type="ECO:0000313" key="3">
    <source>
        <dbReference type="EMBL" id="GAA4389358.1"/>
    </source>
</evidence>
<dbReference type="Proteomes" id="UP001500635">
    <property type="component" value="Unassembled WGS sequence"/>
</dbReference>
<dbReference type="Pfam" id="PF00795">
    <property type="entry name" value="CN_hydrolase"/>
    <property type="match status" value="1"/>
</dbReference>
<name>A0ABP8JE77_9ACTN</name>
<reference evidence="4" key="1">
    <citation type="journal article" date="2019" name="Int. J. Syst. Evol. Microbiol.">
        <title>The Global Catalogue of Microorganisms (GCM) 10K type strain sequencing project: providing services to taxonomists for standard genome sequencing and annotation.</title>
        <authorList>
            <consortium name="The Broad Institute Genomics Platform"/>
            <consortium name="The Broad Institute Genome Sequencing Center for Infectious Disease"/>
            <person name="Wu L."/>
            <person name="Ma J."/>
        </authorList>
    </citation>
    <scope>NUCLEOTIDE SEQUENCE [LARGE SCALE GENOMIC DNA]</scope>
    <source>
        <strain evidence="4">JCM 17688</strain>
    </source>
</reference>
<dbReference type="PANTHER" id="PTHR43674:SF16">
    <property type="entry name" value="CARBON-NITROGEN FAMILY, PUTATIVE (AFU_ORTHOLOGUE AFUA_5G02350)-RELATED"/>
    <property type="match status" value="1"/>
</dbReference>
<dbReference type="SUPFAM" id="SSF56317">
    <property type="entry name" value="Carbon-nitrogen hydrolase"/>
    <property type="match status" value="1"/>
</dbReference>
<accession>A0ABP8JE77</accession>
<keyword evidence="4" id="KW-1185">Reference proteome</keyword>
<proteinExistence type="predicted"/>
<gene>
    <name evidence="3" type="ORF">GCM10023147_16000</name>
</gene>
<dbReference type="InterPro" id="IPR050345">
    <property type="entry name" value="Aliph_Amidase/BUP"/>
</dbReference>
<evidence type="ECO:0000259" key="2">
    <source>
        <dbReference type="PROSITE" id="PS50263"/>
    </source>
</evidence>
<comment type="caution">
    <text evidence="3">The sequence shown here is derived from an EMBL/GenBank/DDBJ whole genome shotgun (WGS) entry which is preliminary data.</text>
</comment>
<dbReference type="Gene3D" id="3.60.110.10">
    <property type="entry name" value="Carbon-nitrogen hydrolase"/>
    <property type="match status" value="1"/>
</dbReference>
<protein>
    <submittedName>
        <fullName evidence="3">Carbon-nitrogen family hydrolase</fullName>
    </submittedName>
</protein>
<evidence type="ECO:0000256" key="1">
    <source>
        <dbReference type="ARBA" id="ARBA00022801"/>
    </source>
</evidence>
<dbReference type="PANTHER" id="PTHR43674">
    <property type="entry name" value="NITRILASE C965.09-RELATED"/>
    <property type="match status" value="1"/>
</dbReference>
<organism evidence="3 4">
    <name type="scientific">Tsukamurella soli</name>
    <dbReference type="NCBI Taxonomy" id="644556"/>
    <lineage>
        <taxon>Bacteria</taxon>
        <taxon>Bacillati</taxon>
        <taxon>Actinomycetota</taxon>
        <taxon>Actinomycetes</taxon>
        <taxon>Mycobacteriales</taxon>
        <taxon>Tsukamurellaceae</taxon>
        <taxon>Tsukamurella</taxon>
    </lineage>
</organism>
<feature type="domain" description="CN hydrolase" evidence="2">
    <location>
        <begin position="12"/>
        <end position="250"/>
    </location>
</feature>
<dbReference type="InterPro" id="IPR036526">
    <property type="entry name" value="C-N_Hydrolase_sf"/>
</dbReference>
<dbReference type="GO" id="GO:0016787">
    <property type="term" value="F:hydrolase activity"/>
    <property type="evidence" value="ECO:0007669"/>
    <property type="project" value="UniProtKB-KW"/>
</dbReference>
<evidence type="ECO:0000313" key="4">
    <source>
        <dbReference type="Proteomes" id="UP001500635"/>
    </source>
</evidence>
<sequence>MRAYIVPMARSLTVALAQYVPLNGPDEVEVLRSSAAEMCSAAPGLDLIVFPEIHLCGDGDDAPDTNEWLNAAAEPLAGPRQRALCRVAADLGVWLIPGSVPELGDDGRVYNTAIVVDRRGDLVAYYRKVFPWRPHETWAPGHDFTVFDIPGIGRGGLSICYDAWFPESTRSLAWMGAEFVVNVVKTTGSDRAQERILARANAITNQVFMLSVNAAGPVGAGGSLVSDPEGTVIADLPSDEPGLAIVEIDLDDVTRVRQHGTEGLNRMWSQMLPGDPLIDLPVYSGHIDPATWRPRGQS</sequence>
<keyword evidence="1 3" id="KW-0378">Hydrolase</keyword>
<dbReference type="EMBL" id="BAABFR010000018">
    <property type="protein sequence ID" value="GAA4389358.1"/>
    <property type="molecule type" value="Genomic_DNA"/>
</dbReference>